<dbReference type="EMBL" id="CP051142">
    <property type="protein sequence ID" value="QIX01152.1"/>
    <property type="molecule type" value="Genomic_DNA"/>
</dbReference>
<protein>
    <recommendedName>
        <fullName evidence="5">Fatty acid hydroxylase domain-containing protein</fullName>
    </recommendedName>
</protein>
<gene>
    <name evidence="6" type="ORF">AMS68_006669</name>
</gene>
<keyword evidence="7" id="KW-1185">Reference proteome</keyword>
<name>A0A6H0Y2A3_9PEZI</name>
<evidence type="ECO:0000256" key="4">
    <source>
        <dbReference type="ARBA" id="ARBA00023136"/>
    </source>
</evidence>
<keyword evidence="3" id="KW-1133">Transmembrane helix</keyword>
<dbReference type="InterPro" id="IPR006694">
    <property type="entry name" value="Fatty_acid_hydroxylase"/>
</dbReference>
<dbReference type="GO" id="GO:0016020">
    <property type="term" value="C:membrane"/>
    <property type="evidence" value="ECO:0007669"/>
    <property type="project" value="UniProtKB-SubCell"/>
</dbReference>
<evidence type="ECO:0000259" key="5">
    <source>
        <dbReference type="Pfam" id="PF04116"/>
    </source>
</evidence>
<organism evidence="6 7">
    <name type="scientific">Peltaster fructicola</name>
    <dbReference type="NCBI Taxonomy" id="286661"/>
    <lineage>
        <taxon>Eukaryota</taxon>
        <taxon>Fungi</taxon>
        <taxon>Dikarya</taxon>
        <taxon>Ascomycota</taxon>
        <taxon>Pezizomycotina</taxon>
        <taxon>Dothideomycetes</taxon>
        <taxon>Dothideomycetes incertae sedis</taxon>
        <taxon>Peltaster</taxon>
    </lineage>
</organism>
<dbReference type="Proteomes" id="UP000503462">
    <property type="component" value="Chromosome 4"/>
</dbReference>
<accession>A0A6H0Y2A3</accession>
<dbReference type="Pfam" id="PF04116">
    <property type="entry name" value="FA_hydroxylase"/>
    <property type="match status" value="1"/>
</dbReference>
<keyword evidence="2" id="KW-0812">Transmembrane</keyword>
<dbReference type="PANTHER" id="PTHR11863">
    <property type="entry name" value="STEROL DESATURASE"/>
    <property type="match status" value="1"/>
</dbReference>
<evidence type="ECO:0000256" key="1">
    <source>
        <dbReference type="ARBA" id="ARBA00004370"/>
    </source>
</evidence>
<dbReference type="GO" id="GO:0005506">
    <property type="term" value="F:iron ion binding"/>
    <property type="evidence" value="ECO:0007669"/>
    <property type="project" value="InterPro"/>
</dbReference>
<reference evidence="6 7" key="1">
    <citation type="journal article" date="2016" name="Sci. Rep.">
        <title>Peltaster fructicola genome reveals evolution from an invasive phytopathogen to an ectophytic parasite.</title>
        <authorList>
            <person name="Xu C."/>
            <person name="Chen H."/>
            <person name="Gleason M.L."/>
            <person name="Xu J.R."/>
            <person name="Liu H."/>
            <person name="Zhang R."/>
            <person name="Sun G."/>
        </authorList>
    </citation>
    <scope>NUCLEOTIDE SEQUENCE [LARGE SCALE GENOMIC DNA]</scope>
    <source>
        <strain evidence="6 7">LNHT1506</strain>
    </source>
</reference>
<feature type="domain" description="Fatty acid hydroxylase" evidence="5">
    <location>
        <begin position="181"/>
        <end position="327"/>
    </location>
</feature>
<keyword evidence="4" id="KW-0472">Membrane</keyword>
<sequence length="354" mass="41790">MGAEATAPRAESMKSTWRDKPWNELNRHQKQMNRLALNPTGKQEDVPVFQKTDPVQYLPHWQGHAWILYHAAWPMIVHQGLYWYLGKNIHPIAAFFLYTAAFNVNAVHELWALRDLGMRYGFLDGDKHERDQVPDGSATKVMRALLSTSTLRPMLAVFLSYSSKQLPTDVFSWWTPLEIGLYGIVLDFWFYWYHRLMHEQDSLWKFHRTHHLTKHPTPLLTIYADYVQETFDIAVIPLLTWVTLRVMGFPMGFYETWLCHQYVVFTELFGHSGIRLWVTPPTTATWFLKYFNAELTTEDHDLHHRKGYRQSHNYGKQTFLWDRIFGTGIDRIETYDGNVQWDNPAYMKLGCPLF</sequence>
<evidence type="ECO:0000256" key="3">
    <source>
        <dbReference type="ARBA" id="ARBA00022989"/>
    </source>
</evidence>
<comment type="subcellular location">
    <subcellularLocation>
        <location evidence="1">Membrane</location>
    </subcellularLocation>
</comment>
<dbReference type="GO" id="GO:0016491">
    <property type="term" value="F:oxidoreductase activity"/>
    <property type="evidence" value="ECO:0007669"/>
    <property type="project" value="InterPro"/>
</dbReference>
<evidence type="ECO:0000313" key="7">
    <source>
        <dbReference type="Proteomes" id="UP000503462"/>
    </source>
</evidence>
<proteinExistence type="predicted"/>
<evidence type="ECO:0000256" key="2">
    <source>
        <dbReference type="ARBA" id="ARBA00022692"/>
    </source>
</evidence>
<dbReference type="OrthoDB" id="6354873at2759"/>
<evidence type="ECO:0000313" key="6">
    <source>
        <dbReference type="EMBL" id="QIX01152.1"/>
    </source>
</evidence>
<dbReference type="InterPro" id="IPR050307">
    <property type="entry name" value="Sterol_Desaturase_Related"/>
</dbReference>
<dbReference type="AlphaFoldDB" id="A0A6H0Y2A3"/>
<dbReference type="GO" id="GO:0008610">
    <property type="term" value="P:lipid biosynthetic process"/>
    <property type="evidence" value="ECO:0007669"/>
    <property type="project" value="InterPro"/>
</dbReference>